<feature type="coiled-coil region" evidence="1">
    <location>
        <begin position="50"/>
        <end position="98"/>
    </location>
</feature>
<sequence length="101" mass="11853">MIPRWTQTYDTFSEHTSDIQIIQGDIQHNNGRIADIEGELSQEQGKLNNIHLSDDEKRHIEQRIDDLKQQKQDYIIANETLEKEITQIQNQSAMGNKENNY</sequence>
<dbReference type="AlphaFoldDB" id="A0A815TWQ5"/>
<keyword evidence="1" id="KW-0175">Coiled coil</keyword>
<reference evidence="2" key="1">
    <citation type="submission" date="2021-02" db="EMBL/GenBank/DDBJ databases">
        <authorList>
            <person name="Nowell W R."/>
        </authorList>
    </citation>
    <scope>NUCLEOTIDE SEQUENCE</scope>
</reference>
<dbReference type="Gene3D" id="1.20.5.340">
    <property type="match status" value="1"/>
</dbReference>
<evidence type="ECO:0000313" key="2">
    <source>
        <dbReference type="EMBL" id="CAF1514025.1"/>
    </source>
</evidence>
<dbReference type="Proteomes" id="UP000663834">
    <property type="component" value="Unassembled WGS sequence"/>
</dbReference>
<gene>
    <name evidence="2" type="ORF">KQP761_LOCUS15317</name>
</gene>
<comment type="caution">
    <text evidence="2">The sequence shown here is derived from an EMBL/GenBank/DDBJ whole genome shotgun (WGS) entry which is preliminary data.</text>
</comment>
<evidence type="ECO:0000313" key="3">
    <source>
        <dbReference type="Proteomes" id="UP000663834"/>
    </source>
</evidence>
<protein>
    <submittedName>
        <fullName evidence="2">Uncharacterized protein</fullName>
    </submittedName>
</protein>
<name>A0A815TWQ5_9BILA</name>
<organism evidence="2 3">
    <name type="scientific">Rotaria magnacalcarata</name>
    <dbReference type="NCBI Taxonomy" id="392030"/>
    <lineage>
        <taxon>Eukaryota</taxon>
        <taxon>Metazoa</taxon>
        <taxon>Spiralia</taxon>
        <taxon>Gnathifera</taxon>
        <taxon>Rotifera</taxon>
        <taxon>Eurotatoria</taxon>
        <taxon>Bdelloidea</taxon>
        <taxon>Philodinida</taxon>
        <taxon>Philodinidae</taxon>
        <taxon>Rotaria</taxon>
    </lineage>
</organism>
<evidence type="ECO:0000256" key="1">
    <source>
        <dbReference type="SAM" id="Coils"/>
    </source>
</evidence>
<dbReference type="EMBL" id="CAJNOW010007436">
    <property type="protein sequence ID" value="CAF1514025.1"/>
    <property type="molecule type" value="Genomic_DNA"/>
</dbReference>
<accession>A0A815TWQ5</accession>
<proteinExistence type="predicted"/>